<organism evidence="3 6">
    <name type="scientific">Caenorhabditis remanei</name>
    <name type="common">Caenorhabditis vulgaris</name>
    <dbReference type="NCBI Taxonomy" id="31234"/>
    <lineage>
        <taxon>Eukaryota</taxon>
        <taxon>Metazoa</taxon>
        <taxon>Ecdysozoa</taxon>
        <taxon>Nematoda</taxon>
        <taxon>Chromadorea</taxon>
        <taxon>Rhabditida</taxon>
        <taxon>Rhabditina</taxon>
        <taxon>Rhabditomorpha</taxon>
        <taxon>Rhabditoidea</taxon>
        <taxon>Rhabditidae</taxon>
        <taxon>Peloderinae</taxon>
        <taxon>Caenorhabditis</taxon>
    </lineage>
</organism>
<keyword evidence="2" id="KW-0812">Transmembrane</keyword>
<dbReference type="Proteomes" id="UP000483820">
    <property type="component" value="Chromosome II"/>
</dbReference>
<dbReference type="EMBL" id="WUAV01000002">
    <property type="protein sequence ID" value="KAF1767706.1"/>
    <property type="molecule type" value="Genomic_DNA"/>
</dbReference>
<dbReference type="GeneID" id="78774479"/>
<evidence type="ECO:0000256" key="2">
    <source>
        <dbReference type="SAM" id="Phobius"/>
    </source>
</evidence>
<protein>
    <submittedName>
        <fullName evidence="3">Uncharacterized protein</fullName>
    </submittedName>
</protein>
<sequence length="128" mass="14569">MTDRSLKVPPLGRTDGPNRPRESGKLRPQRGSFGEILLRRYSLSSRPPRHTTHPNSLLVICVLLSLFYHSFLLREKVKLVVKTRNDTFSNCVVLQITETSDLFVYWTNGTIKIEVLPSGSPVPIEHDE</sequence>
<proteinExistence type="predicted"/>
<dbReference type="EMBL" id="WUAV01000002">
    <property type="protein sequence ID" value="KAF1767702.1"/>
    <property type="molecule type" value="Genomic_DNA"/>
</dbReference>
<dbReference type="RefSeq" id="XP_053590547.1">
    <property type="nucleotide sequence ID" value="XM_053726353.1"/>
</dbReference>
<evidence type="ECO:0000256" key="1">
    <source>
        <dbReference type="SAM" id="MobiDB-lite"/>
    </source>
</evidence>
<name>A0A6A5HIK0_CAERE</name>
<accession>A0A6A5HIK0</accession>
<dbReference type="EMBL" id="WUAV01000002">
    <property type="protein sequence ID" value="KAF1767698.1"/>
    <property type="molecule type" value="Genomic_DNA"/>
</dbReference>
<gene>
    <name evidence="3" type="ORF">GCK72_007657</name>
    <name evidence="4" type="ORF">GCK72_007661</name>
    <name evidence="5" type="ORF">GCK72_007665</name>
</gene>
<evidence type="ECO:0000313" key="3">
    <source>
        <dbReference type="EMBL" id="KAF1767698.1"/>
    </source>
</evidence>
<reference evidence="3 6" key="1">
    <citation type="submission" date="2019-12" db="EMBL/GenBank/DDBJ databases">
        <title>Chromosome-level assembly of the Caenorhabditis remanei genome.</title>
        <authorList>
            <person name="Teterina A.A."/>
            <person name="Willis J.H."/>
            <person name="Phillips P.C."/>
        </authorList>
    </citation>
    <scope>NUCLEOTIDE SEQUENCE [LARGE SCALE GENOMIC DNA]</scope>
    <source>
        <strain evidence="3 6">PX506</strain>
        <tissue evidence="3">Whole organism</tissue>
    </source>
</reference>
<dbReference type="KEGG" id="crq:GCK72_007657"/>
<feature type="transmembrane region" description="Helical" evidence="2">
    <location>
        <begin position="56"/>
        <end position="73"/>
    </location>
</feature>
<keyword evidence="2" id="KW-0472">Membrane</keyword>
<dbReference type="CTD" id="78774479"/>
<evidence type="ECO:0000313" key="4">
    <source>
        <dbReference type="EMBL" id="KAF1767702.1"/>
    </source>
</evidence>
<dbReference type="AlphaFoldDB" id="A0A6A5HIK0"/>
<evidence type="ECO:0000313" key="5">
    <source>
        <dbReference type="EMBL" id="KAF1767706.1"/>
    </source>
</evidence>
<evidence type="ECO:0000313" key="6">
    <source>
        <dbReference type="Proteomes" id="UP000483820"/>
    </source>
</evidence>
<comment type="caution">
    <text evidence="3">The sequence shown here is derived from an EMBL/GenBank/DDBJ whole genome shotgun (WGS) entry which is preliminary data.</text>
</comment>
<keyword evidence="2" id="KW-1133">Transmembrane helix</keyword>
<feature type="compositionally biased region" description="Basic and acidic residues" evidence="1">
    <location>
        <begin position="16"/>
        <end position="25"/>
    </location>
</feature>
<feature type="region of interest" description="Disordered" evidence="1">
    <location>
        <begin position="1"/>
        <end position="30"/>
    </location>
</feature>